<sequence>MKCRILALFAGLICVETFRHASCRPVIERRDADFESVRTRLDHPHVNLDDEPPDKYFHESNFHQHYDGRFADRPLKYDERQMHLSALIRTYLSAMNDMGAIGRETWLMHGTLLGWYWNRRIMPWDSDLDVMISQSALHFLASFHNMTVHKFRLPGHEATRSYMLEINPHYREDGLDRDNRIDARWIDTETGLFIDITTLRRNMTATTAGDSEAMMVKDKHHYSYDDIYPLRQSRFEGVAASIPYAYADILMEEYGEQALSGTDHENHRFDTSRQAWLPAHVSSMSGKYDDG</sequence>
<evidence type="ECO:0000256" key="4">
    <source>
        <dbReference type="ARBA" id="ARBA00023136"/>
    </source>
</evidence>
<feature type="chain" id="PRO_5042576322" description="LicD/FKTN/FKRP nucleotidyltransferase domain-containing protein" evidence="5">
    <location>
        <begin position="24"/>
        <end position="291"/>
    </location>
</feature>
<gene>
    <name evidence="7" type="ORF">LECACI_7A000314</name>
</gene>
<dbReference type="AlphaFoldDB" id="A0AAI8W0Z6"/>
<name>A0AAI8W0Z6_9PEZI</name>
<accession>A0AAI8W0Z6</accession>
<dbReference type="InterPro" id="IPR007074">
    <property type="entry name" value="LicD/FKTN/FKRP_NTP_transf"/>
</dbReference>
<reference evidence="7" key="1">
    <citation type="submission" date="2023-11" db="EMBL/GenBank/DDBJ databases">
        <authorList>
            <person name="Alioto T."/>
            <person name="Alioto T."/>
            <person name="Gomez Garrido J."/>
        </authorList>
    </citation>
    <scope>NUCLEOTIDE SEQUENCE</scope>
</reference>
<evidence type="ECO:0000313" key="7">
    <source>
        <dbReference type="EMBL" id="CAK3762125.1"/>
    </source>
</evidence>
<keyword evidence="4" id="KW-0472">Membrane</keyword>
<evidence type="ECO:0000256" key="3">
    <source>
        <dbReference type="ARBA" id="ARBA00022989"/>
    </source>
</evidence>
<evidence type="ECO:0000256" key="5">
    <source>
        <dbReference type="SAM" id="SignalP"/>
    </source>
</evidence>
<keyword evidence="8" id="KW-1185">Reference proteome</keyword>
<organism evidence="7 8">
    <name type="scientific">Lecanosticta acicola</name>
    <dbReference type="NCBI Taxonomy" id="111012"/>
    <lineage>
        <taxon>Eukaryota</taxon>
        <taxon>Fungi</taxon>
        <taxon>Dikarya</taxon>
        <taxon>Ascomycota</taxon>
        <taxon>Pezizomycotina</taxon>
        <taxon>Dothideomycetes</taxon>
        <taxon>Dothideomycetidae</taxon>
        <taxon>Mycosphaerellales</taxon>
        <taxon>Mycosphaerellaceae</taxon>
        <taxon>Lecanosticta</taxon>
    </lineage>
</organism>
<dbReference type="Proteomes" id="UP001296104">
    <property type="component" value="Unassembled WGS sequence"/>
</dbReference>
<dbReference type="InterPro" id="IPR009644">
    <property type="entry name" value="FKTN/MNN4/W02B3.4-1"/>
</dbReference>
<dbReference type="Pfam" id="PF04991">
    <property type="entry name" value="LicD"/>
    <property type="match status" value="2"/>
</dbReference>
<dbReference type="GO" id="GO:0016020">
    <property type="term" value="C:membrane"/>
    <property type="evidence" value="ECO:0007669"/>
    <property type="project" value="UniProtKB-SubCell"/>
</dbReference>
<comment type="subcellular location">
    <subcellularLocation>
        <location evidence="1">Membrane</location>
        <topology evidence="1">Single-pass membrane protein</topology>
    </subcellularLocation>
</comment>
<protein>
    <recommendedName>
        <fullName evidence="6">LicD/FKTN/FKRP nucleotidyltransferase domain-containing protein</fullName>
    </recommendedName>
</protein>
<keyword evidence="5" id="KW-0732">Signal</keyword>
<evidence type="ECO:0000256" key="1">
    <source>
        <dbReference type="ARBA" id="ARBA00004167"/>
    </source>
</evidence>
<comment type="caution">
    <text evidence="7">The sequence shown here is derived from an EMBL/GenBank/DDBJ whole genome shotgun (WGS) entry which is preliminary data.</text>
</comment>
<evidence type="ECO:0000313" key="8">
    <source>
        <dbReference type="Proteomes" id="UP001296104"/>
    </source>
</evidence>
<feature type="domain" description="LicD/FKTN/FKRP nucleotidyltransferase" evidence="6">
    <location>
        <begin position="217"/>
        <end position="255"/>
    </location>
</feature>
<evidence type="ECO:0000256" key="2">
    <source>
        <dbReference type="ARBA" id="ARBA00022692"/>
    </source>
</evidence>
<proteinExistence type="predicted"/>
<dbReference type="PANTHER" id="PTHR15407:SF32">
    <property type="entry name" value="PROTEIN (MNN4), PUTATIVE (AFU_ORTHOLOGUE AFUA_1G03790)-RELATED"/>
    <property type="match status" value="1"/>
</dbReference>
<feature type="signal peptide" evidence="5">
    <location>
        <begin position="1"/>
        <end position="23"/>
    </location>
</feature>
<keyword evidence="2" id="KW-0812">Transmembrane</keyword>
<dbReference type="EMBL" id="CAVMBE010000001">
    <property type="protein sequence ID" value="CAK3762125.1"/>
    <property type="molecule type" value="Genomic_DNA"/>
</dbReference>
<dbReference type="GO" id="GO:0009100">
    <property type="term" value="P:glycoprotein metabolic process"/>
    <property type="evidence" value="ECO:0007669"/>
    <property type="project" value="UniProtKB-ARBA"/>
</dbReference>
<feature type="domain" description="LicD/FKTN/FKRP nucleotidyltransferase" evidence="6">
    <location>
        <begin position="104"/>
        <end position="201"/>
    </location>
</feature>
<dbReference type="PANTHER" id="PTHR15407">
    <property type="entry name" value="FUKUTIN-RELATED"/>
    <property type="match status" value="1"/>
</dbReference>
<evidence type="ECO:0000259" key="6">
    <source>
        <dbReference type="Pfam" id="PF04991"/>
    </source>
</evidence>
<keyword evidence="3" id="KW-1133">Transmembrane helix</keyword>